<gene>
    <name evidence="8" type="ORF">ECPE_LOCUS11251</name>
</gene>
<keyword evidence="9" id="KW-1185">Reference proteome</keyword>
<dbReference type="InterPro" id="IPR051579">
    <property type="entry name" value="DDR_Transcriptional_Reg"/>
</dbReference>
<name>A0A3P8HBR9_9TREM</name>
<evidence type="ECO:0000256" key="3">
    <source>
        <dbReference type="ARBA" id="ARBA00023242"/>
    </source>
</evidence>
<keyword evidence="3" id="KW-0539">Nucleus</keyword>
<dbReference type="SMART" id="SM00292">
    <property type="entry name" value="BRCT"/>
    <property type="match status" value="2"/>
</dbReference>
<evidence type="ECO:0000256" key="4">
    <source>
        <dbReference type="ARBA" id="ARBA00023858"/>
    </source>
</evidence>
<dbReference type="InterPro" id="IPR001357">
    <property type="entry name" value="BRCT_dom"/>
</dbReference>
<dbReference type="Proteomes" id="UP000272942">
    <property type="component" value="Unassembled WGS sequence"/>
</dbReference>
<dbReference type="OrthoDB" id="342264at2759"/>
<comment type="subcellular location">
    <subcellularLocation>
        <location evidence="1">Nucleus</location>
    </subcellularLocation>
</comment>
<proteinExistence type="predicted"/>
<feature type="domain" description="BRCT" evidence="7">
    <location>
        <begin position="408"/>
        <end position="485"/>
    </location>
</feature>
<protein>
    <recommendedName>
        <fullName evidence="4">PAX-interacting protein 1</fullName>
    </recommendedName>
    <alternativeName>
        <fullName evidence="5">PAX transactivation activation domain-interacting protein</fullName>
    </alternativeName>
</protein>
<evidence type="ECO:0000313" key="8">
    <source>
        <dbReference type="EMBL" id="VDP88250.1"/>
    </source>
</evidence>
<dbReference type="PANTHER" id="PTHR23196:SF1">
    <property type="entry name" value="PAX-INTERACTING PROTEIN 1"/>
    <property type="match status" value="1"/>
</dbReference>
<dbReference type="GO" id="GO:0006974">
    <property type="term" value="P:DNA damage response"/>
    <property type="evidence" value="ECO:0007669"/>
    <property type="project" value="UniProtKB-KW"/>
</dbReference>
<dbReference type="Pfam" id="PF16770">
    <property type="entry name" value="RTT107_BRCT_5"/>
    <property type="match status" value="1"/>
</dbReference>
<organism evidence="8 9">
    <name type="scientific">Echinostoma caproni</name>
    <dbReference type="NCBI Taxonomy" id="27848"/>
    <lineage>
        <taxon>Eukaryota</taxon>
        <taxon>Metazoa</taxon>
        <taxon>Spiralia</taxon>
        <taxon>Lophotrochozoa</taxon>
        <taxon>Platyhelminthes</taxon>
        <taxon>Trematoda</taxon>
        <taxon>Digenea</taxon>
        <taxon>Plagiorchiida</taxon>
        <taxon>Echinostomata</taxon>
        <taxon>Echinostomatoidea</taxon>
        <taxon>Echinostomatidae</taxon>
        <taxon>Echinostoma</taxon>
    </lineage>
</organism>
<evidence type="ECO:0000256" key="6">
    <source>
        <dbReference type="SAM" id="MobiDB-lite"/>
    </source>
</evidence>
<evidence type="ECO:0000313" key="9">
    <source>
        <dbReference type="Proteomes" id="UP000272942"/>
    </source>
</evidence>
<dbReference type="InterPro" id="IPR036420">
    <property type="entry name" value="BRCT_dom_sf"/>
</dbReference>
<evidence type="ECO:0000259" key="7">
    <source>
        <dbReference type="SMART" id="SM00292"/>
    </source>
</evidence>
<dbReference type="PANTHER" id="PTHR23196">
    <property type="entry name" value="PAX TRANSCRIPTION ACTIVATION DOMAIN INTERACTING PROTEIN"/>
    <property type="match status" value="1"/>
</dbReference>
<evidence type="ECO:0000256" key="5">
    <source>
        <dbReference type="ARBA" id="ARBA00030146"/>
    </source>
</evidence>
<dbReference type="EMBL" id="UZAN01050467">
    <property type="protein sequence ID" value="VDP88250.1"/>
    <property type="molecule type" value="Genomic_DNA"/>
</dbReference>
<dbReference type="Pfam" id="PF16589">
    <property type="entry name" value="BRCT_2"/>
    <property type="match status" value="1"/>
</dbReference>
<accession>A0A3P8HBR9</accession>
<sequence>MAPLTEDQLNLALVCKTRSEKLETEVHEKAELQQHLARIRIQCPPVTDNDMQPAHLAQLEALITGGVLPSTCPGDSLGNASPTAGAITTATTAAVATTSLDEETRQSCTSTLSDTSQDVIHGAVDIPSITTVSTISGGPVSATVPMPLEAPADTCKMDGAPSEESNAEIVSVEMTSKILPSLPHPQPETAVATTLDDPIKTSGSPHACTTIADTEIQPHNMVHDPATAKIASADTLASVKPEGDDQMGTDIAHPGHVQISSYGKPSKSEIYPTSSNAVESKRPASVPYPASIDQPMPIRRKRCNSGSSVPIQSKRPAISTLFEVSFTTTEVPRPPSKQTETPSEPVDTTFVGLLSKQIDQQVANTSTIKVPEQSSISSTIFEIKQPPPDTPIKVLPSTTEPSESSAKLSIESAIRITFTAIDYDSRLSLIELCQQLPGCEIVEKAQDATHLICTRLLRTPKTYLALAVGCYLVTPKWIQASVLRGCWLDETPWLLSDPDSEAQLGCQLHQSIHRSRRRRMLGPEAYLFAGLEFWLSPRACHREMCIELIKACGGVVRLKRPTQKMALLPQPRQLIICHEDDSHVASYLMRIKTGNKAVHHEEFILSGVLRQELDFDAYQIQYVSTLQTGLKAAVAAAEAALANSGSHPMTTVLPAPTSLRFVTAHSDVPIPVTAVASVRSNQPRLDPNVHNKTVALSITTTTQTVPIVCQAAPCNSVQRSDLMRMVSVPLSACVSENPGVICSPLATRTVNVISPTVTTRVQAYHPARPADSQSTTRLPPEAYGTVQPGTVVPDFRNQANLPRHTSEPIIHHTHPPPIPLSHQHQQHLHHPPVPSTGLQHLLVGSSTGDVSIPTYLPPGYAVPRTDSRTDLSSAVRPPLSQEVASTSSQMLIAYTTPTVSTDPNGVARFAPGSSIPSALDPARCVVFVTTAPHMLSANAPLRVPSDAGRMAPSEMSLDMHKPSPKQRSSTLLLSGNTNPSPQLTNIATTGNVPVSTQISQAIPRPVTALTAMIVAAEANTNDLVPNLPLGETDMVVMGPVSSFVLPKPTGYHRPLNAPSSANVVPVTASSTATSALNARSAAADAHAVATATAAAANALHSAEAKGMVVGVKPNPGTLSVPVPTLRNSHVYTSEVVAAETKKRMGSGGSNVSGPSTAPSVLSSVTPLDDAVKSLITNQLSFQPLADIEMRQCNTMESVQTNPSDMGPSRSFSTSDIPTCFGFEDSVASSAVSQFSVVHSAHSSVQVSSVNAVNTVTTMHCTSSESRADTVPFGSNSAISPSRQVDAIHATLVTAASSTENYSTNSSTSTVVVISEPTILATGTTEVAPSTVAFWTKTNNEPGSSPSTVQLAETVSLVAPQTHSSTATDSCTTTVCSDPEQSVILSTTE</sequence>
<evidence type="ECO:0000256" key="1">
    <source>
        <dbReference type="ARBA" id="ARBA00004123"/>
    </source>
</evidence>
<dbReference type="CDD" id="cd17744">
    <property type="entry name" value="BRCT_MDC1_rpt1"/>
    <property type="match status" value="1"/>
</dbReference>
<reference evidence="8 9" key="1">
    <citation type="submission" date="2018-11" db="EMBL/GenBank/DDBJ databases">
        <authorList>
            <consortium name="Pathogen Informatics"/>
        </authorList>
    </citation>
    <scope>NUCLEOTIDE SEQUENCE [LARGE SCALE GENOMIC DNA]</scope>
    <source>
        <strain evidence="8 9">Egypt</strain>
    </source>
</reference>
<dbReference type="GO" id="GO:0005634">
    <property type="term" value="C:nucleus"/>
    <property type="evidence" value="ECO:0007669"/>
    <property type="project" value="UniProtKB-SubCell"/>
</dbReference>
<feature type="domain" description="BRCT" evidence="7">
    <location>
        <begin position="525"/>
        <end position="611"/>
    </location>
</feature>
<feature type="region of interest" description="Disordered" evidence="6">
    <location>
        <begin position="765"/>
        <end position="792"/>
    </location>
</feature>
<feature type="region of interest" description="Disordered" evidence="6">
    <location>
        <begin position="241"/>
        <end position="311"/>
    </location>
</feature>
<dbReference type="Gene3D" id="3.40.50.10190">
    <property type="entry name" value="BRCT domain"/>
    <property type="match status" value="2"/>
</dbReference>
<keyword evidence="2" id="KW-0227">DNA damage</keyword>
<dbReference type="SUPFAM" id="SSF52113">
    <property type="entry name" value="BRCT domain"/>
    <property type="match status" value="1"/>
</dbReference>
<evidence type="ECO:0000256" key="2">
    <source>
        <dbReference type="ARBA" id="ARBA00022763"/>
    </source>
</evidence>